<dbReference type="EMBL" id="VSSQ01086710">
    <property type="protein sequence ID" value="MPN33942.1"/>
    <property type="molecule type" value="Genomic_DNA"/>
</dbReference>
<name>A0A645H6H3_9ZZZZ</name>
<comment type="caution">
    <text evidence="1">The sequence shown here is derived from an EMBL/GenBank/DDBJ whole genome shotgun (WGS) entry which is preliminary data.</text>
</comment>
<gene>
    <name evidence="1" type="ORF">SDC9_181434</name>
</gene>
<evidence type="ECO:0008006" key="2">
    <source>
        <dbReference type="Google" id="ProtNLM"/>
    </source>
</evidence>
<organism evidence="1">
    <name type="scientific">bioreactor metagenome</name>
    <dbReference type="NCBI Taxonomy" id="1076179"/>
    <lineage>
        <taxon>unclassified sequences</taxon>
        <taxon>metagenomes</taxon>
        <taxon>ecological metagenomes</taxon>
    </lineage>
</organism>
<protein>
    <recommendedName>
        <fullName evidence="2">TonB-dependent receptor SusC</fullName>
    </recommendedName>
</protein>
<proteinExistence type="predicted"/>
<reference evidence="1" key="1">
    <citation type="submission" date="2019-08" db="EMBL/GenBank/DDBJ databases">
        <authorList>
            <person name="Kucharzyk K."/>
            <person name="Murdoch R.W."/>
            <person name="Higgins S."/>
            <person name="Loffler F."/>
        </authorList>
    </citation>
    <scope>NUCLEOTIDE SEQUENCE</scope>
</reference>
<dbReference type="AlphaFoldDB" id="A0A645H6H3"/>
<sequence>MRDGSFLRLKSLELGYQIPKKLTNRAHISNLRIYLSGTNLLTFSKFKLWDPEMAGNGLGYPIQKVVNCGVQLSF</sequence>
<accession>A0A645H6H3</accession>
<evidence type="ECO:0000313" key="1">
    <source>
        <dbReference type="EMBL" id="MPN33942.1"/>
    </source>
</evidence>